<dbReference type="InterPro" id="IPR050499">
    <property type="entry name" value="PEP-utilizing_PTS_enzyme"/>
</dbReference>
<evidence type="ECO:0000256" key="2">
    <source>
        <dbReference type="ARBA" id="ARBA00001946"/>
    </source>
</evidence>
<comment type="catalytic activity">
    <reaction evidence="1 16">
        <text>L-histidyl-[protein] + phosphoenolpyruvate = N(pros)-phospho-L-histidyl-[protein] + pyruvate</text>
        <dbReference type="Rhea" id="RHEA:23880"/>
        <dbReference type="Rhea" id="RHEA-COMP:9745"/>
        <dbReference type="Rhea" id="RHEA-COMP:9746"/>
        <dbReference type="ChEBI" id="CHEBI:15361"/>
        <dbReference type="ChEBI" id="CHEBI:29979"/>
        <dbReference type="ChEBI" id="CHEBI:58702"/>
        <dbReference type="ChEBI" id="CHEBI:64837"/>
        <dbReference type="EC" id="2.7.3.9"/>
    </reaction>
</comment>
<evidence type="ECO:0000256" key="19">
    <source>
        <dbReference type="PIRSR" id="PIRSR000732-3"/>
    </source>
</evidence>
<keyword evidence="9 16" id="KW-0762">Sugar transport</keyword>
<dbReference type="InterPro" id="IPR023151">
    <property type="entry name" value="PEP_util_CS"/>
</dbReference>
<dbReference type="EMBL" id="CP002116">
    <property type="protein sequence ID" value="ADK82308.1"/>
    <property type="molecule type" value="Genomic_DNA"/>
</dbReference>
<dbReference type="OrthoDB" id="9765468at2"/>
<dbReference type="GO" id="GO:0046872">
    <property type="term" value="F:metal ion binding"/>
    <property type="evidence" value="ECO:0007669"/>
    <property type="project" value="UniProtKB-KW"/>
</dbReference>
<evidence type="ECO:0000256" key="1">
    <source>
        <dbReference type="ARBA" id="ARBA00000683"/>
    </source>
</evidence>
<feature type="active site" description="Proton donor" evidence="17">
    <location>
        <position position="505"/>
    </location>
</feature>
<dbReference type="InterPro" id="IPR024692">
    <property type="entry name" value="PTS_EI"/>
</dbReference>
<proteinExistence type="inferred from homology"/>
<dbReference type="InterPro" id="IPR036618">
    <property type="entry name" value="PtsI_HPr-bd_sf"/>
</dbReference>
<keyword evidence="24" id="KW-1185">Reference proteome</keyword>
<evidence type="ECO:0000259" key="21">
    <source>
        <dbReference type="Pfam" id="PF02896"/>
    </source>
</evidence>
<evidence type="ECO:0000256" key="10">
    <source>
        <dbReference type="ARBA" id="ARBA00022679"/>
    </source>
</evidence>
<dbReference type="NCBIfam" id="TIGR01417">
    <property type="entry name" value="PTS_I_fam"/>
    <property type="match status" value="1"/>
</dbReference>
<dbReference type="SUPFAM" id="SSF47831">
    <property type="entry name" value="Enzyme I of the PEP:sugar phosphotransferase system HPr-binding (sub)domain"/>
    <property type="match status" value="1"/>
</dbReference>
<sequence>MKTFKGISASPGIVIGKVFLYVDDAGQIPKYTISADQVDAELERFFVAAGKAAEEIRDLQAKASLTMRKEESKILDSHVLMLSDPEFTKRIEESIRSQLLNAEWVLYTTINQLVEPLENSADTYLRERTIDIRDVAKRVYNHLLYRDRINLSDLDQEVILVTHDLLPSDALAMNKQSVKGIAMDAGGKTSHTAILARSFEIPAVLGLSSISSSAATGDTIIIDGTSGVVLLKPDQRTLAAYEKRIRAWQRREVELLTLNELPAETRDGKRIVLKANIEVPEETESAIAHGAEGIGLYRSEFLFLQPGGYSSEDVQYDAYARVLKAMAPYGEVTIRTLDVGGDKVIPGMAGLDEKNPILGWRAVRFCLSRKDLFRTQLRAMLRASVHGRLRIMFPMISGIEELENVLALLDECRQQLREESIPFAEDIPVGIMIEVPSAALTADILARKVDFFSIGTNDLIQYTIAVDRGNEKIAYLYEPFHPGVLRLLKRIIEDAHNAGIPVAMCGEVAGDPYAAVILLGFGLDVFSMSSFGIPEVKKIIRSVSMSEAEELVGTIMEMKSYKEIDSYVRSWMNERFDLAVT</sequence>
<evidence type="ECO:0000313" key="23">
    <source>
        <dbReference type="EMBL" id="ADK82308.1"/>
    </source>
</evidence>
<dbReference type="GO" id="GO:0008965">
    <property type="term" value="F:phosphoenolpyruvate-protein phosphotransferase activity"/>
    <property type="evidence" value="ECO:0007669"/>
    <property type="project" value="UniProtKB-EC"/>
</dbReference>
<dbReference type="GO" id="GO:0016301">
    <property type="term" value="F:kinase activity"/>
    <property type="evidence" value="ECO:0007669"/>
    <property type="project" value="UniProtKB-KW"/>
</dbReference>
<evidence type="ECO:0000256" key="14">
    <source>
        <dbReference type="ARBA" id="ARBA00022842"/>
    </source>
</evidence>
<evidence type="ECO:0000313" key="24">
    <source>
        <dbReference type="Proteomes" id="UP000002318"/>
    </source>
</evidence>
<name>E1R5I0_SEDSS</name>
<feature type="binding site" evidence="18">
    <location>
        <begin position="457"/>
        <end position="458"/>
    </location>
    <ligand>
        <name>phosphoenolpyruvate</name>
        <dbReference type="ChEBI" id="CHEBI:58702"/>
    </ligand>
</feature>
<dbReference type="PROSITE" id="PS00742">
    <property type="entry name" value="PEP_ENZYMES_2"/>
    <property type="match status" value="1"/>
</dbReference>
<dbReference type="InterPro" id="IPR036637">
    <property type="entry name" value="Phosphohistidine_dom_sf"/>
</dbReference>
<keyword evidence="14 16" id="KW-0460">Magnesium</keyword>
<dbReference type="eggNOG" id="COG1080">
    <property type="taxonomic scope" value="Bacteria"/>
</dbReference>
<dbReference type="PROSITE" id="PS00370">
    <property type="entry name" value="PEP_ENZYMES_PHOS_SITE"/>
    <property type="match status" value="1"/>
</dbReference>
<comment type="cofactor">
    <cofactor evidence="2 16 19">
        <name>Mg(2+)</name>
        <dbReference type="ChEBI" id="CHEBI:18420"/>
    </cofactor>
</comment>
<keyword evidence="12 16" id="KW-0479">Metal-binding</keyword>
<dbReference type="Pfam" id="PF00391">
    <property type="entry name" value="PEP-utilizers"/>
    <property type="match status" value="1"/>
</dbReference>
<evidence type="ECO:0000256" key="17">
    <source>
        <dbReference type="PIRSR" id="PIRSR000732-1"/>
    </source>
</evidence>
<evidence type="ECO:0000256" key="3">
    <source>
        <dbReference type="ARBA" id="ARBA00004496"/>
    </source>
</evidence>
<comment type="similarity">
    <text evidence="4 16">Belongs to the PEP-utilizing enzyme family.</text>
</comment>
<keyword evidence="10 16" id="KW-0808">Transferase</keyword>
<dbReference type="KEGG" id="ssm:Spirs_3210"/>
<dbReference type="Pfam" id="PF02896">
    <property type="entry name" value="PEP-utilizers_C"/>
    <property type="match status" value="1"/>
</dbReference>
<dbReference type="SUPFAM" id="SSF51621">
    <property type="entry name" value="Phosphoenolpyruvate/pyruvate domain"/>
    <property type="match status" value="1"/>
</dbReference>
<feature type="binding site" evidence="18">
    <location>
        <position position="335"/>
    </location>
    <ligand>
        <name>phosphoenolpyruvate</name>
        <dbReference type="ChEBI" id="CHEBI:58702"/>
    </ligand>
</feature>
<dbReference type="Proteomes" id="UP000002318">
    <property type="component" value="Chromosome"/>
</dbReference>
<evidence type="ECO:0000256" key="11">
    <source>
        <dbReference type="ARBA" id="ARBA00022683"/>
    </source>
</evidence>
<dbReference type="Gene3D" id="3.20.20.60">
    <property type="entry name" value="Phosphoenolpyruvate-binding domains"/>
    <property type="match status" value="1"/>
</dbReference>
<dbReference type="PIRSF" id="PIRSF000732">
    <property type="entry name" value="PTS_enzyme_I"/>
    <property type="match status" value="1"/>
</dbReference>
<feature type="domain" description="Phosphotransferase system enzyme I N-terminal" evidence="22">
    <location>
        <begin position="5"/>
        <end position="128"/>
    </location>
</feature>
<feature type="domain" description="PEP-utilising enzyme C-terminal" evidence="21">
    <location>
        <begin position="257"/>
        <end position="543"/>
    </location>
</feature>
<dbReference type="PANTHER" id="PTHR46244:SF6">
    <property type="entry name" value="PHOSPHOENOLPYRUVATE-PROTEIN PHOSPHOTRANSFERASE"/>
    <property type="match status" value="1"/>
</dbReference>
<evidence type="ECO:0000256" key="6">
    <source>
        <dbReference type="ARBA" id="ARBA00016544"/>
    </source>
</evidence>
<dbReference type="Gene3D" id="3.50.30.10">
    <property type="entry name" value="Phosphohistidine domain"/>
    <property type="match status" value="1"/>
</dbReference>
<comment type="function">
    <text evidence="16">General (non sugar-specific) component of the phosphoenolpyruvate-dependent sugar phosphotransferase system (sugar PTS). This major carbohydrate active-transport system catalyzes the phosphorylation of incoming sugar substrates concomitantly with their translocation across the cell membrane. Enzyme I transfers the phosphoryl group from phosphoenolpyruvate (PEP) to the phosphoryl carrier protein (HPr).</text>
</comment>
<dbReference type="GO" id="GO:0009401">
    <property type="term" value="P:phosphoenolpyruvate-dependent sugar phosphotransferase system"/>
    <property type="evidence" value="ECO:0007669"/>
    <property type="project" value="UniProtKB-KW"/>
</dbReference>
<dbReference type="PRINTS" id="PR01736">
    <property type="entry name" value="PHPHTRNFRASE"/>
</dbReference>
<gene>
    <name evidence="23" type="ordered locus">Spirs_3210</name>
</gene>
<feature type="active site" description="Tele-phosphohistidine intermediate" evidence="17">
    <location>
        <position position="191"/>
    </location>
</feature>
<protein>
    <recommendedName>
        <fullName evidence="6 16">Phosphoenolpyruvate-protein phosphotransferase</fullName>
        <ecNumber evidence="5 16">2.7.3.9</ecNumber>
    </recommendedName>
    <alternativeName>
        <fullName evidence="15 16">Phosphotransferase system, enzyme I</fullName>
    </alternativeName>
</protein>
<dbReference type="RefSeq" id="WP_013255767.1">
    <property type="nucleotide sequence ID" value="NC_014364.1"/>
</dbReference>
<feature type="binding site" evidence="19">
    <location>
        <position position="458"/>
    </location>
    <ligand>
        <name>Mg(2+)</name>
        <dbReference type="ChEBI" id="CHEBI:18420"/>
    </ligand>
</feature>
<evidence type="ECO:0000256" key="9">
    <source>
        <dbReference type="ARBA" id="ARBA00022597"/>
    </source>
</evidence>
<dbReference type="PANTHER" id="PTHR46244">
    <property type="entry name" value="PHOSPHOENOLPYRUVATE-PROTEIN PHOSPHOTRANSFERASE"/>
    <property type="match status" value="1"/>
</dbReference>
<evidence type="ECO:0000259" key="20">
    <source>
        <dbReference type="Pfam" id="PF00391"/>
    </source>
</evidence>
<organism evidence="23 24">
    <name type="scientific">Sediminispirochaeta smaragdinae (strain DSM 11293 / JCM 15392 / SEBR 4228)</name>
    <name type="common">Spirochaeta smaragdinae</name>
    <dbReference type="NCBI Taxonomy" id="573413"/>
    <lineage>
        <taxon>Bacteria</taxon>
        <taxon>Pseudomonadati</taxon>
        <taxon>Spirochaetota</taxon>
        <taxon>Spirochaetia</taxon>
        <taxon>Spirochaetales</taxon>
        <taxon>Spirochaetaceae</taxon>
        <taxon>Sediminispirochaeta</taxon>
    </lineage>
</organism>
<comment type="subcellular location">
    <subcellularLocation>
        <location evidence="3 16">Cytoplasm</location>
    </subcellularLocation>
</comment>
<evidence type="ECO:0000256" key="5">
    <source>
        <dbReference type="ARBA" id="ARBA00012232"/>
    </source>
</evidence>
<evidence type="ECO:0000256" key="16">
    <source>
        <dbReference type="PIRNR" id="PIRNR000732"/>
    </source>
</evidence>
<evidence type="ECO:0000256" key="18">
    <source>
        <dbReference type="PIRSR" id="PIRSR000732-2"/>
    </source>
</evidence>
<dbReference type="InterPro" id="IPR018274">
    <property type="entry name" value="PEP_util_AS"/>
</dbReference>
<dbReference type="InterPro" id="IPR040442">
    <property type="entry name" value="Pyrv_kinase-like_dom_sf"/>
</dbReference>
<dbReference type="Pfam" id="PF05524">
    <property type="entry name" value="PEP-utilisers_N"/>
    <property type="match status" value="1"/>
</dbReference>
<keyword evidence="8 16" id="KW-0963">Cytoplasm</keyword>
<feature type="binding site" evidence="19">
    <location>
        <position position="434"/>
    </location>
    <ligand>
        <name>Mg(2+)</name>
        <dbReference type="ChEBI" id="CHEBI:18420"/>
    </ligand>
</feature>
<keyword evidence="11 16" id="KW-0598">Phosphotransferase system</keyword>
<evidence type="ECO:0000256" key="13">
    <source>
        <dbReference type="ARBA" id="ARBA00022777"/>
    </source>
</evidence>
<dbReference type="Gene3D" id="1.10.274.10">
    <property type="entry name" value="PtsI, HPr-binding domain"/>
    <property type="match status" value="1"/>
</dbReference>
<keyword evidence="7 16" id="KW-0813">Transport</keyword>
<dbReference type="GO" id="GO:0005737">
    <property type="term" value="C:cytoplasm"/>
    <property type="evidence" value="ECO:0007669"/>
    <property type="project" value="UniProtKB-SubCell"/>
</dbReference>
<evidence type="ECO:0000259" key="22">
    <source>
        <dbReference type="Pfam" id="PF05524"/>
    </source>
</evidence>
<dbReference type="AlphaFoldDB" id="E1R5I0"/>
<dbReference type="InterPro" id="IPR000121">
    <property type="entry name" value="PEP_util_C"/>
</dbReference>
<dbReference type="InterPro" id="IPR006318">
    <property type="entry name" value="PTS_EI-like"/>
</dbReference>
<accession>E1R5I0</accession>
<evidence type="ECO:0000256" key="15">
    <source>
        <dbReference type="ARBA" id="ARBA00033235"/>
    </source>
</evidence>
<keyword evidence="13 16" id="KW-0418">Kinase</keyword>
<dbReference type="HOGENOM" id="CLU_007308_7_0_12"/>
<dbReference type="EC" id="2.7.3.9" evidence="5 16"/>
<dbReference type="InterPro" id="IPR008279">
    <property type="entry name" value="PEP-util_enz_mobile_dom"/>
</dbReference>
<feature type="binding site" evidence="18">
    <location>
        <position position="298"/>
    </location>
    <ligand>
        <name>phosphoenolpyruvate</name>
        <dbReference type="ChEBI" id="CHEBI:58702"/>
    </ligand>
</feature>
<evidence type="ECO:0000256" key="7">
    <source>
        <dbReference type="ARBA" id="ARBA00022448"/>
    </source>
</evidence>
<evidence type="ECO:0000256" key="8">
    <source>
        <dbReference type="ARBA" id="ARBA00022490"/>
    </source>
</evidence>
<dbReference type="STRING" id="573413.Spirs_3210"/>
<dbReference type="InterPro" id="IPR015813">
    <property type="entry name" value="Pyrv/PenolPyrv_kinase-like_dom"/>
</dbReference>
<evidence type="ECO:0000256" key="12">
    <source>
        <dbReference type="ARBA" id="ARBA00022723"/>
    </source>
</evidence>
<evidence type="ECO:0000256" key="4">
    <source>
        <dbReference type="ARBA" id="ARBA00007837"/>
    </source>
</evidence>
<reference evidence="23 24" key="1">
    <citation type="journal article" date="2010" name="Stand. Genomic Sci.">
        <title>Complete genome sequence of Spirochaeta smaragdinae type strain (SEBR 4228).</title>
        <authorList>
            <person name="Mavromatis K."/>
            <person name="Yasawong M."/>
            <person name="Chertkov O."/>
            <person name="Lapidus A."/>
            <person name="Lucas S."/>
            <person name="Nolan M."/>
            <person name="Del Rio T.G."/>
            <person name="Tice H."/>
            <person name="Cheng J.F."/>
            <person name="Pitluck S."/>
            <person name="Liolios K."/>
            <person name="Ivanova N."/>
            <person name="Tapia R."/>
            <person name="Han C."/>
            <person name="Bruce D."/>
            <person name="Goodwin L."/>
            <person name="Pati A."/>
            <person name="Chen A."/>
            <person name="Palaniappan K."/>
            <person name="Land M."/>
            <person name="Hauser L."/>
            <person name="Chang Y.J."/>
            <person name="Jeffries C.D."/>
            <person name="Detter J.C."/>
            <person name="Rohde M."/>
            <person name="Brambilla E."/>
            <person name="Spring S."/>
            <person name="Goker M."/>
            <person name="Sikorski J."/>
            <person name="Woyke T."/>
            <person name="Bristow J."/>
            <person name="Eisen J.A."/>
            <person name="Markowitz V."/>
            <person name="Hugenholtz P."/>
            <person name="Klenk H.P."/>
            <person name="Kyrpides N.C."/>
        </authorList>
    </citation>
    <scope>NUCLEOTIDE SEQUENCE [LARGE SCALE GENOMIC DNA]</scope>
    <source>
        <strain evidence="24">DSM 11293 / JCM 15392 / SEBR 4228</strain>
    </source>
</reference>
<feature type="domain" description="PEP-utilising enzyme mobile" evidence="20">
    <location>
        <begin position="155"/>
        <end position="227"/>
    </location>
</feature>
<feature type="binding site" evidence="18">
    <location>
        <position position="468"/>
    </location>
    <ligand>
        <name>phosphoenolpyruvate</name>
        <dbReference type="ChEBI" id="CHEBI:58702"/>
    </ligand>
</feature>
<dbReference type="InterPro" id="IPR008731">
    <property type="entry name" value="PTS_EIN"/>
</dbReference>
<dbReference type="SUPFAM" id="SSF52009">
    <property type="entry name" value="Phosphohistidine domain"/>
    <property type="match status" value="1"/>
</dbReference>